<name>A0A975YPD0_9VIBR</name>
<evidence type="ECO:0000256" key="5">
    <source>
        <dbReference type="ARBA" id="ARBA00022692"/>
    </source>
</evidence>
<organism evidence="10 11">
    <name type="scientific">Vibrio ostreae</name>
    <dbReference type="NCBI Taxonomy" id="2841925"/>
    <lineage>
        <taxon>Bacteria</taxon>
        <taxon>Pseudomonadati</taxon>
        <taxon>Pseudomonadota</taxon>
        <taxon>Gammaproteobacteria</taxon>
        <taxon>Vibrionales</taxon>
        <taxon>Vibrionaceae</taxon>
        <taxon>Vibrio</taxon>
    </lineage>
</organism>
<keyword evidence="7 8" id="KW-1133">Transmembrane helix</keyword>
<feature type="domain" description="Histidine kinase" evidence="9">
    <location>
        <begin position="246"/>
        <end position="447"/>
    </location>
</feature>
<dbReference type="PROSITE" id="PS50109">
    <property type="entry name" value="HIS_KIN"/>
    <property type="match status" value="1"/>
</dbReference>
<evidence type="ECO:0000256" key="4">
    <source>
        <dbReference type="ARBA" id="ARBA00022679"/>
    </source>
</evidence>
<proteinExistence type="predicted"/>
<keyword evidence="10" id="KW-0067">ATP-binding</keyword>
<evidence type="ECO:0000256" key="1">
    <source>
        <dbReference type="ARBA" id="ARBA00000085"/>
    </source>
</evidence>
<dbReference type="Proteomes" id="UP000694232">
    <property type="component" value="Chromosome 1"/>
</dbReference>
<keyword evidence="3" id="KW-0597">Phosphoprotein</keyword>
<evidence type="ECO:0000313" key="11">
    <source>
        <dbReference type="Proteomes" id="UP000694232"/>
    </source>
</evidence>
<dbReference type="GO" id="GO:0000160">
    <property type="term" value="P:phosphorelay signal transduction system"/>
    <property type="evidence" value="ECO:0007669"/>
    <property type="project" value="TreeGrafter"/>
</dbReference>
<evidence type="ECO:0000256" key="7">
    <source>
        <dbReference type="ARBA" id="ARBA00022989"/>
    </source>
</evidence>
<sequence length="448" mass="49968">MPNKSSPLRKLSLKTRLLLAATLWLGVMILAAGYLIPSLIKDYLIADAEQQLTLSMDEITANLGANDRGSLSLGIRLSDPRFYQPYSGLYWTAKVGSQELRSRSLWDRSMTKETHALKTRYFGAKDEPLIVLSRTIYLREFSNPINIVVGVDEAPIMATLKQVGGQLWGILGLLFIGVLILIGAQISWSLWPLAKMQKELVALRKGQQSSLDESYPKEIAPLIRDLNALLFHYQELLERARHHAGNLSHALKTPLSVLKNESEQLPQDQQNKLQPSIDQIQSQIDYHLGRARMAGSANILAAKTNPSERVDAISIAFDKVYAEREIILVNELDSELEVSVESTDFDEMMGNILENGYKWASSLIRVYSRTLDRQRVEITVEDDGPGIDEADLHRATKRGVRLDESEPGTGLGLNIVSEMAHSYQGKLTLSRSKLGGLKVTLTLKQPTP</sequence>
<dbReference type="EMBL" id="CP076643">
    <property type="protein sequence ID" value="QXO18589.1"/>
    <property type="molecule type" value="Genomic_DNA"/>
</dbReference>
<dbReference type="GO" id="GO:0005524">
    <property type="term" value="F:ATP binding"/>
    <property type="evidence" value="ECO:0007669"/>
    <property type="project" value="UniProtKB-KW"/>
</dbReference>
<accession>A0A975YPD0</accession>
<keyword evidence="6" id="KW-0418">Kinase</keyword>
<evidence type="ECO:0000256" key="6">
    <source>
        <dbReference type="ARBA" id="ARBA00022777"/>
    </source>
</evidence>
<dbReference type="EC" id="2.7.13.3" evidence="2"/>
<dbReference type="PANTHER" id="PTHR45436">
    <property type="entry name" value="SENSOR HISTIDINE KINASE YKOH"/>
    <property type="match status" value="1"/>
</dbReference>
<dbReference type="AlphaFoldDB" id="A0A975YPD0"/>
<dbReference type="KEGG" id="vos:KNV97_10085"/>
<dbReference type="RefSeq" id="WP_218563029.1">
    <property type="nucleotide sequence ID" value="NZ_CP076643.1"/>
</dbReference>
<keyword evidence="10" id="KW-0547">Nucleotide-binding</keyword>
<comment type="catalytic activity">
    <reaction evidence="1">
        <text>ATP + protein L-histidine = ADP + protein N-phospho-L-histidine.</text>
        <dbReference type="EC" id="2.7.13.3"/>
    </reaction>
</comment>
<evidence type="ECO:0000313" key="10">
    <source>
        <dbReference type="EMBL" id="QXO18589.1"/>
    </source>
</evidence>
<reference evidence="10" key="1">
    <citation type="submission" date="2021-06" db="EMBL/GenBank/DDBJ databases">
        <title>Vibrio nov. sp., novel gut bacterium isolated from Yellow Sea oyster.</title>
        <authorList>
            <person name="Muhammad N."/>
            <person name="Nguyen T.H."/>
            <person name="Lee Y.-J."/>
            <person name="Ko J."/>
            <person name="Kim S.-G."/>
        </authorList>
    </citation>
    <scope>NUCLEOTIDE SEQUENCE</scope>
    <source>
        <strain evidence="10">OG9-811</strain>
    </source>
</reference>
<dbReference type="PANTHER" id="PTHR45436:SF5">
    <property type="entry name" value="SENSOR HISTIDINE KINASE TRCS"/>
    <property type="match status" value="1"/>
</dbReference>
<dbReference type="SMART" id="SM00387">
    <property type="entry name" value="HATPase_c"/>
    <property type="match status" value="1"/>
</dbReference>
<evidence type="ECO:0000256" key="2">
    <source>
        <dbReference type="ARBA" id="ARBA00012438"/>
    </source>
</evidence>
<dbReference type="GO" id="GO:0005886">
    <property type="term" value="C:plasma membrane"/>
    <property type="evidence" value="ECO:0007669"/>
    <property type="project" value="TreeGrafter"/>
</dbReference>
<keyword evidence="5 8" id="KW-0812">Transmembrane</keyword>
<dbReference type="GO" id="GO:0004673">
    <property type="term" value="F:protein histidine kinase activity"/>
    <property type="evidence" value="ECO:0007669"/>
    <property type="project" value="UniProtKB-EC"/>
</dbReference>
<dbReference type="InterPro" id="IPR003594">
    <property type="entry name" value="HATPase_dom"/>
</dbReference>
<keyword evidence="11" id="KW-1185">Reference proteome</keyword>
<gene>
    <name evidence="10" type="ORF">KNV97_10085</name>
</gene>
<protein>
    <recommendedName>
        <fullName evidence="2">histidine kinase</fullName>
        <ecNumber evidence="2">2.7.13.3</ecNumber>
    </recommendedName>
</protein>
<dbReference type="InterPro" id="IPR050428">
    <property type="entry name" value="TCS_sensor_his_kinase"/>
</dbReference>
<dbReference type="InterPro" id="IPR005467">
    <property type="entry name" value="His_kinase_dom"/>
</dbReference>
<evidence type="ECO:0000259" key="9">
    <source>
        <dbReference type="PROSITE" id="PS50109"/>
    </source>
</evidence>
<dbReference type="Pfam" id="PF02518">
    <property type="entry name" value="HATPase_c"/>
    <property type="match status" value="1"/>
</dbReference>
<evidence type="ECO:0000256" key="3">
    <source>
        <dbReference type="ARBA" id="ARBA00022553"/>
    </source>
</evidence>
<keyword evidence="8" id="KW-0472">Membrane</keyword>
<keyword evidence="4" id="KW-0808">Transferase</keyword>
<evidence type="ECO:0000256" key="8">
    <source>
        <dbReference type="SAM" id="Phobius"/>
    </source>
</evidence>
<feature type="transmembrane region" description="Helical" evidence="8">
    <location>
        <begin position="167"/>
        <end position="191"/>
    </location>
</feature>